<gene>
    <name evidence="1" type="ORF">F6X38_19845</name>
</gene>
<accession>A0A7V7TUW7</accession>
<reference evidence="1 2" key="1">
    <citation type="submission" date="2019-09" db="EMBL/GenBank/DDBJ databases">
        <title>YIM 132180 draft genome.</title>
        <authorList>
            <person name="Zhang K."/>
        </authorList>
    </citation>
    <scope>NUCLEOTIDE SEQUENCE [LARGE SCALE GENOMIC DNA]</scope>
    <source>
        <strain evidence="1 2">YIM 132180</strain>
    </source>
</reference>
<proteinExistence type="predicted"/>
<dbReference type="AlphaFoldDB" id="A0A7V7TUW7"/>
<protein>
    <submittedName>
        <fullName evidence="1">Uncharacterized protein</fullName>
    </submittedName>
</protein>
<dbReference type="EMBL" id="VZDO01000020">
    <property type="protein sequence ID" value="KAB0676826.1"/>
    <property type="molecule type" value="Genomic_DNA"/>
</dbReference>
<organism evidence="1 2">
    <name type="scientific">Plantimonas leprariae</name>
    <dbReference type="NCBI Taxonomy" id="2615207"/>
    <lineage>
        <taxon>Bacteria</taxon>
        <taxon>Pseudomonadati</taxon>
        <taxon>Pseudomonadota</taxon>
        <taxon>Alphaproteobacteria</taxon>
        <taxon>Hyphomicrobiales</taxon>
        <taxon>Aurantimonadaceae</taxon>
        <taxon>Plantimonas</taxon>
    </lineage>
</organism>
<dbReference type="Proteomes" id="UP000432089">
    <property type="component" value="Unassembled WGS sequence"/>
</dbReference>
<name>A0A7V7TUW7_9HYPH</name>
<sequence length="71" mass="7968">MLRESRAFFSAQGMPSQFFQSIENILQQMLVVGVGLGQSLRDALLRALDAVDFRQFLGCAAREKPRQGIRP</sequence>
<keyword evidence="2" id="KW-1185">Reference proteome</keyword>
<evidence type="ECO:0000313" key="1">
    <source>
        <dbReference type="EMBL" id="KAB0676826.1"/>
    </source>
</evidence>
<comment type="caution">
    <text evidence="1">The sequence shown here is derived from an EMBL/GenBank/DDBJ whole genome shotgun (WGS) entry which is preliminary data.</text>
</comment>
<evidence type="ECO:0000313" key="2">
    <source>
        <dbReference type="Proteomes" id="UP000432089"/>
    </source>
</evidence>